<accession>A0A1I8M8K4</accession>
<proteinExistence type="predicted"/>
<dbReference type="VEuPathDB" id="VectorBase:MDOA002346"/>
<organism evidence="1">
    <name type="scientific">Musca domestica</name>
    <name type="common">House fly</name>
    <dbReference type="NCBI Taxonomy" id="7370"/>
    <lineage>
        <taxon>Eukaryota</taxon>
        <taxon>Metazoa</taxon>
        <taxon>Ecdysozoa</taxon>
        <taxon>Arthropoda</taxon>
        <taxon>Hexapoda</taxon>
        <taxon>Insecta</taxon>
        <taxon>Pterygota</taxon>
        <taxon>Neoptera</taxon>
        <taxon>Endopterygota</taxon>
        <taxon>Diptera</taxon>
        <taxon>Brachycera</taxon>
        <taxon>Muscomorpha</taxon>
        <taxon>Muscoidea</taxon>
        <taxon>Muscidae</taxon>
        <taxon>Musca</taxon>
    </lineage>
</organism>
<dbReference type="eggNOG" id="ENOG502TBGZ">
    <property type="taxonomic scope" value="Eukaryota"/>
</dbReference>
<name>A0A1I8M8K4_MUSDO</name>
<dbReference type="VEuPathDB" id="VectorBase:MDOMA2_011209"/>
<dbReference type="AlphaFoldDB" id="A0A1I8M8K4"/>
<protein>
    <submittedName>
        <fullName evidence="1">Uncharacterized protein</fullName>
    </submittedName>
</protein>
<evidence type="ECO:0000313" key="1">
    <source>
        <dbReference type="EnsemblMetazoa" id="MDOA002346-PA"/>
    </source>
</evidence>
<sequence>MAQNMLASRGMRFLMTRCRPAPLYTWTVKSSAPTMTTTASTTTTWYIRPIQPPMTAAYSKDTKNNSPIQPPNIKLPNRDQVEKYFFTALVYVWDLCYYVFCLTLRLIDTYILKNPTLQQYWKQFMKRLDEQREAMKSRK</sequence>
<reference evidence="1" key="1">
    <citation type="submission" date="2020-05" db="UniProtKB">
        <authorList>
            <consortium name="EnsemblMetazoa"/>
        </authorList>
    </citation>
    <scope>IDENTIFICATION</scope>
    <source>
        <strain evidence="1">Aabys</strain>
    </source>
</reference>
<dbReference type="EnsemblMetazoa" id="MDOA002346-RA">
    <property type="protein sequence ID" value="MDOA002346-PA"/>
    <property type="gene ID" value="MDOA002346"/>
</dbReference>